<feature type="compositionally biased region" description="Basic and acidic residues" evidence="1">
    <location>
        <begin position="246"/>
        <end position="267"/>
    </location>
</feature>
<dbReference type="AlphaFoldDB" id="A0AA36FWK0"/>
<keyword evidence="3" id="KW-1185">Reference proteome</keyword>
<comment type="caution">
    <text evidence="2">The sequence shown here is derived from an EMBL/GenBank/DDBJ whole genome shotgun (WGS) entry which is preliminary data.</text>
</comment>
<organism evidence="2 3">
    <name type="scientific">Mesorhabditis spiculigera</name>
    <dbReference type="NCBI Taxonomy" id="96644"/>
    <lineage>
        <taxon>Eukaryota</taxon>
        <taxon>Metazoa</taxon>
        <taxon>Ecdysozoa</taxon>
        <taxon>Nematoda</taxon>
        <taxon>Chromadorea</taxon>
        <taxon>Rhabditida</taxon>
        <taxon>Rhabditina</taxon>
        <taxon>Rhabditomorpha</taxon>
        <taxon>Rhabditoidea</taxon>
        <taxon>Rhabditidae</taxon>
        <taxon>Mesorhabditinae</taxon>
        <taxon>Mesorhabditis</taxon>
    </lineage>
</organism>
<sequence>MTRTSFKCSWPSCEYNSEFFNNVTRHEVAQHGLESRPSPRAAGQKLQCVVCNNFYATDSKTIITELQAPYLNEENPTNHAFYTTLQDVRRVKERFQLIPGRKHKEDVISLQILLEQCTDDMIVFYTPAHNPPSTNGFLLINQGLDNPEIDVTAANFDVEQPEDALQPPHIPILVAGADKENIAPLDEQEAKKQAISTRIKELKESLRNNLAGLRFDVLTYEGNTEEAIEFLQRADQQIEALSNSFKGEKPTSPRLAMRDEKDGPIREASIRFRNERLEHRSEHN</sequence>
<feature type="non-terminal residue" evidence="2">
    <location>
        <position position="1"/>
    </location>
</feature>
<dbReference type="EMBL" id="CATQJA010002328">
    <property type="protein sequence ID" value="CAJ0570476.1"/>
    <property type="molecule type" value="Genomic_DNA"/>
</dbReference>
<accession>A0AA36FWK0</accession>
<evidence type="ECO:0000256" key="1">
    <source>
        <dbReference type="SAM" id="MobiDB-lite"/>
    </source>
</evidence>
<reference evidence="2" key="1">
    <citation type="submission" date="2023-06" db="EMBL/GenBank/DDBJ databases">
        <authorList>
            <person name="Delattre M."/>
        </authorList>
    </citation>
    <scope>NUCLEOTIDE SEQUENCE</scope>
    <source>
        <strain evidence="2">AF72</strain>
    </source>
</reference>
<proteinExistence type="predicted"/>
<name>A0AA36FWK0_9BILA</name>
<evidence type="ECO:0000313" key="3">
    <source>
        <dbReference type="Proteomes" id="UP001177023"/>
    </source>
</evidence>
<gene>
    <name evidence="2" type="ORF">MSPICULIGERA_LOCUS8914</name>
</gene>
<feature type="region of interest" description="Disordered" evidence="1">
    <location>
        <begin position="244"/>
        <end position="267"/>
    </location>
</feature>
<evidence type="ECO:0000313" key="2">
    <source>
        <dbReference type="EMBL" id="CAJ0570476.1"/>
    </source>
</evidence>
<dbReference type="Proteomes" id="UP001177023">
    <property type="component" value="Unassembled WGS sequence"/>
</dbReference>
<protein>
    <submittedName>
        <fullName evidence="2">Uncharacterized protein</fullName>
    </submittedName>
</protein>